<feature type="non-terminal residue" evidence="1">
    <location>
        <position position="73"/>
    </location>
</feature>
<comment type="caution">
    <text evidence="1">The sequence shown here is derived from an EMBL/GenBank/DDBJ whole genome shotgun (WGS) entry which is preliminary data.</text>
</comment>
<protein>
    <submittedName>
        <fullName evidence="1">DNA primase</fullName>
    </submittedName>
</protein>
<proteinExistence type="predicted"/>
<organism evidence="1 2">
    <name type="scientific">Candidatus Liberibacter solanacearum</name>
    <dbReference type="NCBI Taxonomy" id="556287"/>
    <lineage>
        <taxon>Bacteria</taxon>
        <taxon>Pseudomonadati</taxon>
        <taxon>Pseudomonadota</taxon>
        <taxon>Alphaproteobacteria</taxon>
        <taxon>Hyphomicrobiales</taxon>
        <taxon>Rhizobiaceae</taxon>
        <taxon>Liberibacter</taxon>
    </lineage>
</organism>
<dbReference type="SUPFAM" id="SSF56747">
    <property type="entry name" value="Prim-pol domain"/>
    <property type="match status" value="1"/>
</dbReference>
<dbReference type="AlphaFoldDB" id="A0A3R7QMF9"/>
<dbReference type="Proteomes" id="UP000236895">
    <property type="component" value="Unassembled WGS sequence"/>
</dbReference>
<accession>A0A3R7QMF9</accession>
<dbReference type="EMBL" id="PKRU02000026">
    <property type="protein sequence ID" value="RPD37087.1"/>
    <property type="molecule type" value="Genomic_DNA"/>
</dbReference>
<sequence>MSVMQWNEQAKLSIKNGFKIIPLSHGDKRPLRSGKWDTQLLSSEDIDKPPACGFGLVCGVGEYPVYAFDLDFE</sequence>
<reference evidence="1 2" key="1">
    <citation type="submission" date="2018-11" db="EMBL/GenBank/DDBJ databases">
        <title>Genome Analysis of Haplotype D of Candidatus Liberibacter Solanacearum.</title>
        <authorList>
            <person name="Katsir L."/>
            <person name="Ruan Z."/>
            <person name="Santos Garcia D."/>
            <person name="Piasezky A."/>
            <person name="Jiang J."/>
            <person name="Sela N."/>
            <person name="Freilich S."/>
            <person name="Bahar O."/>
        </authorList>
    </citation>
    <scope>NUCLEOTIDE SEQUENCE [LARGE SCALE GENOMIC DNA]</scope>
    <source>
        <strain evidence="2">haplotype D1</strain>
    </source>
</reference>
<evidence type="ECO:0000313" key="1">
    <source>
        <dbReference type="EMBL" id="RPD37087.1"/>
    </source>
</evidence>
<dbReference type="RefSeq" id="WP_103847202.1">
    <property type="nucleotide sequence ID" value="NZ_PKRU02000026.1"/>
</dbReference>
<name>A0A3R7QMF9_9HYPH</name>
<gene>
    <name evidence="1" type="ORF">C0030_004255</name>
</gene>
<evidence type="ECO:0000313" key="2">
    <source>
        <dbReference type="Proteomes" id="UP000236895"/>
    </source>
</evidence>